<feature type="domain" description="TonB C-terminal" evidence="3">
    <location>
        <begin position="203"/>
        <end position="263"/>
    </location>
</feature>
<evidence type="ECO:0000256" key="1">
    <source>
        <dbReference type="SAM" id="MobiDB-lite"/>
    </source>
</evidence>
<accession>A0ABS3SN24</accession>
<sequence length="265" mass="30089">MKKLKNSSNAAGQSSMRPTKPRKHDANLRKNSTLYFQVGLILCLLFTYGLFEMKFVAKNYNLAKVDYSDKDVEVMPINFVLEKDIIEKKITKNIEVLTKDPIIEDDDFVEALPTELLTEDLVIPTDPAKVDDIVVYKRDDGDDIDLKIFSTIGVEKAPIYPGCESENNNEGRLKCMSDKLSKLVQKKFDKDMASTLGLSGVQKIDVVFKIDKFGSVTEIQTRAPRPELEREAKRVVEQIPIMVPGKQRERAVTVQYVLPIIFKVE</sequence>
<dbReference type="SUPFAM" id="SSF74653">
    <property type="entry name" value="TolA/TonB C-terminal domain"/>
    <property type="match status" value="1"/>
</dbReference>
<dbReference type="Pfam" id="PF03544">
    <property type="entry name" value="TonB_C"/>
    <property type="match status" value="1"/>
</dbReference>
<dbReference type="Gene3D" id="3.30.1150.10">
    <property type="match status" value="1"/>
</dbReference>
<feature type="compositionally biased region" description="Polar residues" evidence="1">
    <location>
        <begin position="1"/>
        <end position="17"/>
    </location>
</feature>
<proteinExistence type="predicted"/>
<feature type="region of interest" description="Disordered" evidence="1">
    <location>
        <begin position="1"/>
        <end position="25"/>
    </location>
</feature>
<dbReference type="EMBL" id="JAGEVG010000002">
    <property type="protein sequence ID" value="MBO3097110.1"/>
    <property type="molecule type" value="Genomic_DNA"/>
</dbReference>
<keyword evidence="2" id="KW-0812">Transmembrane</keyword>
<keyword evidence="2" id="KW-0472">Membrane</keyword>
<dbReference type="RefSeq" id="WP_208232159.1">
    <property type="nucleotide sequence ID" value="NZ_JAGEVG010000002.1"/>
</dbReference>
<keyword evidence="5" id="KW-1185">Reference proteome</keyword>
<evidence type="ECO:0000313" key="4">
    <source>
        <dbReference type="EMBL" id="MBO3097110.1"/>
    </source>
</evidence>
<evidence type="ECO:0000256" key="2">
    <source>
        <dbReference type="SAM" id="Phobius"/>
    </source>
</evidence>
<comment type="caution">
    <text evidence="4">The sequence shown here is derived from an EMBL/GenBank/DDBJ whole genome shotgun (WGS) entry which is preliminary data.</text>
</comment>
<name>A0ABS3SN24_9FLAO</name>
<keyword evidence="2" id="KW-1133">Transmembrane helix</keyword>
<evidence type="ECO:0000313" key="5">
    <source>
        <dbReference type="Proteomes" id="UP000681315"/>
    </source>
</evidence>
<organism evidence="4 5">
    <name type="scientific">Gelidibacter pelagius</name>
    <dbReference type="NCBI Taxonomy" id="2819985"/>
    <lineage>
        <taxon>Bacteria</taxon>
        <taxon>Pseudomonadati</taxon>
        <taxon>Bacteroidota</taxon>
        <taxon>Flavobacteriia</taxon>
        <taxon>Flavobacteriales</taxon>
        <taxon>Flavobacteriaceae</taxon>
        <taxon>Gelidibacter</taxon>
    </lineage>
</organism>
<gene>
    <name evidence="4" type="ORF">J4051_02430</name>
</gene>
<protein>
    <submittedName>
        <fullName evidence="4">Energy transducer TonB</fullName>
    </submittedName>
</protein>
<dbReference type="InterPro" id="IPR037682">
    <property type="entry name" value="TonB_C"/>
</dbReference>
<dbReference type="Proteomes" id="UP000681315">
    <property type="component" value="Unassembled WGS sequence"/>
</dbReference>
<reference evidence="4 5" key="1">
    <citation type="submission" date="2021-03" db="EMBL/GenBank/DDBJ databases">
        <title>Gelidibacter sp. nov., isolated from costal sediment.</title>
        <authorList>
            <person name="Lun K.-Y."/>
        </authorList>
    </citation>
    <scope>NUCLEOTIDE SEQUENCE [LARGE SCALE GENOMIC DNA]</scope>
    <source>
        <strain evidence="4 5">DF109</strain>
    </source>
</reference>
<feature type="transmembrane region" description="Helical" evidence="2">
    <location>
        <begin position="34"/>
        <end position="51"/>
    </location>
</feature>
<evidence type="ECO:0000259" key="3">
    <source>
        <dbReference type="Pfam" id="PF03544"/>
    </source>
</evidence>